<evidence type="ECO:0000313" key="3">
    <source>
        <dbReference type="EMBL" id="TYK08222.1"/>
    </source>
</evidence>
<comment type="caution">
    <text evidence="2">The sequence shown here is derived from an EMBL/GenBank/DDBJ whole genome shotgun (WGS) entry which is preliminary data.</text>
</comment>
<evidence type="ECO:0000259" key="1">
    <source>
        <dbReference type="Pfam" id="PF07727"/>
    </source>
</evidence>
<reference evidence="4 5" key="1">
    <citation type="submission" date="2019-08" db="EMBL/GenBank/DDBJ databases">
        <title>Draft genome sequences of two oriental melons (Cucumis melo L. var makuwa).</title>
        <authorList>
            <person name="Kwon S.-Y."/>
        </authorList>
    </citation>
    <scope>NUCLEOTIDE SEQUENCE [LARGE SCALE GENOMIC DNA]</scope>
    <source>
        <strain evidence="5">cv. Chang Bougi</strain>
        <strain evidence="4">cv. SW 3</strain>
        <tissue evidence="2">Leaf</tissue>
    </source>
</reference>
<proteinExistence type="predicted"/>
<organism evidence="2 4">
    <name type="scientific">Cucumis melo var. makuwa</name>
    <name type="common">Oriental melon</name>
    <dbReference type="NCBI Taxonomy" id="1194695"/>
    <lineage>
        <taxon>Eukaryota</taxon>
        <taxon>Viridiplantae</taxon>
        <taxon>Streptophyta</taxon>
        <taxon>Embryophyta</taxon>
        <taxon>Tracheophyta</taxon>
        <taxon>Spermatophyta</taxon>
        <taxon>Magnoliopsida</taxon>
        <taxon>eudicotyledons</taxon>
        <taxon>Gunneridae</taxon>
        <taxon>Pentapetalae</taxon>
        <taxon>rosids</taxon>
        <taxon>fabids</taxon>
        <taxon>Cucurbitales</taxon>
        <taxon>Cucurbitaceae</taxon>
        <taxon>Benincaseae</taxon>
        <taxon>Cucumis</taxon>
    </lineage>
</organism>
<dbReference type="AlphaFoldDB" id="A0A5A7VEQ5"/>
<dbReference type="OrthoDB" id="1711174at2759"/>
<accession>A0A5A7VEQ5</accession>
<feature type="domain" description="Reverse transcriptase Ty1/copia-type" evidence="1">
    <location>
        <begin position="88"/>
        <end position="155"/>
    </location>
</feature>
<dbReference type="InterPro" id="IPR013103">
    <property type="entry name" value="RVT_2"/>
</dbReference>
<evidence type="ECO:0000313" key="5">
    <source>
        <dbReference type="Proteomes" id="UP000321947"/>
    </source>
</evidence>
<dbReference type="STRING" id="1194695.A0A5A7VEQ5"/>
<dbReference type="EMBL" id="SSTE01001308">
    <property type="protein sequence ID" value="KAA0065680.1"/>
    <property type="molecule type" value="Genomic_DNA"/>
</dbReference>
<dbReference type="InterPro" id="IPR043502">
    <property type="entry name" value="DNA/RNA_pol_sf"/>
</dbReference>
<dbReference type="Proteomes" id="UP000321947">
    <property type="component" value="Unassembled WGS sequence"/>
</dbReference>
<gene>
    <name evidence="3" type="ORF">E5676_scaffold1503G00460</name>
    <name evidence="2" type="ORF">E6C27_scaffold90G001440</name>
</gene>
<evidence type="ECO:0000313" key="2">
    <source>
        <dbReference type="EMBL" id="KAA0065680.1"/>
    </source>
</evidence>
<protein>
    <submittedName>
        <fullName evidence="2 3">Mitochondrial protein</fullName>
    </submittedName>
</protein>
<dbReference type="Pfam" id="PF07727">
    <property type="entry name" value="RVT_2"/>
    <property type="match status" value="1"/>
</dbReference>
<sequence length="157" mass="18129">MNDELQALEKTHIWDYIDLLSGYFQETFAHVARMTSVRSLLIVATTKQLPFLQMNVTNDFLNGILSEEVHMKRPYSTSPPPHKTPQGIVLLLLHVNDVIITSNDPQAIFDLQHYLLQHFEMKDLGSLSYFLGLEISRRSEEYWLSQAKYAFNLLESG</sequence>
<evidence type="ECO:0000313" key="4">
    <source>
        <dbReference type="Proteomes" id="UP000321393"/>
    </source>
</evidence>
<dbReference type="EMBL" id="SSTD01012916">
    <property type="protein sequence ID" value="TYK08222.1"/>
    <property type="molecule type" value="Genomic_DNA"/>
</dbReference>
<dbReference type="Proteomes" id="UP000321393">
    <property type="component" value="Unassembled WGS sequence"/>
</dbReference>
<dbReference type="SUPFAM" id="SSF56672">
    <property type="entry name" value="DNA/RNA polymerases"/>
    <property type="match status" value="1"/>
</dbReference>
<name>A0A5A7VEQ5_CUCMM</name>